<name>K1S3D7_9ZZZZ</name>
<protein>
    <submittedName>
        <fullName evidence="1">Uncharacterized protein</fullName>
    </submittedName>
</protein>
<accession>K1S3D7</accession>
<proteinExistence type="predicted"/>
<sequence length="167" mass="18623">LDSGSAFNEHRRNVIRRSIETNLVSAIATFTSHTVVGYEFTMPKLSEEEWNKIENNVCMVTFLEGIPIGAKVYNNYCVVSNNTNQETVGNDSIYIIDNKGEYHKPGCLRLIDDLKANNVTIIGAYASSEFERKTVSITGEDSNAHSQLLGGDVDSGKYAYYYPEAYT</sequence>
<gene>
    <name evidence="1" type="ORF">LEA_17047</name>
</gene>
<dbReference type="EMBL" id="AJWY01011664">
    <property type="protein sequence ID" value="EKC52133.1"/>
    <property type="molecule type" value="Genomic_DNA"/>
</dbReference>
<dbReference type="AlphaFoldDB" id="K1S3D7"/>
<comment type="caution">
    <text evidence="1">The sequence shown here is derived from an EMBL/GenBank/DDBJ whole genome shotgun (WGS) entry which is preliminary data.</text>
</comment>
<feature type="non-terminal residue" evidence="1">
    <location>
        <position position="1"/>
    </location>
</feature>
<feature type="non-terminal residue" evidence="1">
    <location>
        <position position="167"/>
    </location>
</feature>
<organism evidence="1">
    <name type="scientific">human gut metagenome</name>
    <dbReference type="NCBI Taxonomy" id="408170"/>
    <lineage>
        <taxon>unclassified sequences</taxon>
        <taxon>metagenomes</taxon>
        <taxon>organismal metagenomes</taxon>
    </lineage>
</organism>
<evidence type="ECO:0000313" key="1">
    <source>
        <dbReference type="EMBL" id="EKC52133.1"/>
    </source>
</evidence>
<reference evidence="1" key="1">
    <citation type="journal article" date="2013" name="Environ. Microbiol.">
        <title>Microbiota from the distal guts of lean and obese adolescents exhibit partial functional redundancy besides clear differences in community structure.</title>
        <authorList>
            <person name="Ferrer M."/>
            <person name="Ruiz A."/>
            <person name="Lanza F."/>
            <person name="Haange S.B."/>
            <person name="Oberbach A."/>
            <person name="Till H."/>
            <person name="Bargiela R."/>
            <person name="Campoy C."/>
            <person name="Segura M.T."/>
            <person name="Richter M."/>
            <person name="von Bergen M."/>
            <person name="Seifert J."/>
            <person name="Suarez A."/>
        </authorList>
    </citation>
    <scope>NUCLEOTIDE SEQUENCE</scope>
</reference>